<accession>A0A1I2QAA4</accession>
<evidence type="ECO:0000313" key="3">
    <source>
        <dbReference type="Proteomes" id="UP000198623"/>
    </source>
</evidence>
<dbReference type="Proteomes" id="UP000198623">
    <property type="component" value="Unassembled WGS sequence"/>
</dbReference>
<protein>
    <submittedName>
        <fullName evidence="2">Uncharacterized protein</fullName>
    </submittedName>
</protein>
<gene>
    <name evidence="2" type="ORF">SAMN05216175_104279</name>
</gene>
<evidence type="ECO:0000256" key="1">
    <source>
        <dbReference type="SAM" id="Phobius"/>
    </source>
</evidence>
<name>A0A1I2QAA4_9GAMM</name>
<keyword evidence="1" id="KW-0812">Transmembrane</keyword>
<dbReference type="AlphaFoldDB" id="A0A1I2QAA4"/>
<feature type="transmembrane region" description="Helical" evidence="1">
    <location>
        <begin position="6"/>
        <end position="23"/>
    </location>
</feature>
<keyword evidence="1" id="KW-1133">Transmembrane helix</keyword>
<dbReference type="RefSeq" id="WP_143083749.1">
    <property type="nucleotide sequence ID" value="NZ_FOOU01000004.1"/>
</dbReference>
<keyword evidence="3" id="KW-1185">Reference proteome</keyword>
<feature type="transmembrane region" description="Helical" evidence="1">
    <location>
        <begin position="35"/>
        <end position="56"/>
    </location>
</feature>
<proteinExistence type="predicted"/>
<evidence type="ECO:0000313" key="2">
    <source>
        <dbReference type="EMBL" id="SFG24309.1"/>
    </source>
</evidence>
<keyword evidence="1" id="KW-0472">Membrane</keyword>
<dbReference type="EMBL" id="FOOU01000004">
    <property type="protein sequence ID" value="SFG24309.1"/>
    <property type="molecule type" value="Genomic_DNA"/>
</dbReference>
<organism evidence="2 3">
    <name type="scientific">Neptunomonas qingdaonensis</name>
    <dbReference type="NCBI Taxonomy" id="1045558"/>
    <lineage>
        <taxon>Bacteria</taxon>
        <taxon>Pseudomonadati</taxon>
        <taxon>Pseudomonadota</taxon>
        <taxon>Gammaproteobacteria</taxon>
        <taxon>Oceanospirillales</taxon>
        <taxon>Oceanospirillaceae</taxon>
        <taxon>Neptunomonas</taxon>
    </lineage>
</organism>
<reference evidence="3" key="1">
    <citation type="submission" date="2016-10" db="EMBL/GenBank/DDBJ databases">
        <authorList>
            <person name="Varghese N."/>
            <person name="Submissions S."/>
        </authorList>
    </citation>
    <scope>NUCLEOTIDE SEQUENCE [LARGE SCALE GENOMIC DNA]</scope>
    <source>
        <strain evidence="3">CGMCC 1.10971</strain>
    </source>
</reference>
<sequence>MTFVQLSLAGVKSVIPLFFCFTAKPYSLFDRKNDFFTRYLSHLLFLSCFILSMPIVHCGVGKGFSAADKNKYLSRCVDLNAIL</sequence>